<comment type="caution">
    <text evidence="5">The sequence shown here is derived from an EMBL/GenBank/DDBJ whole genome shotgun (WGS) entry which is preliminary data.</text>
</comment>
<dbReference type="InterPro" id="IPR002347">
    <property type="entry name" value="SDR_fam"/>
</dbReference>
<dbReference type="SMART" id="SM00822">
    <property type="entry name" value="PKS_KR"/>
    <property type="match status" value="1"/>
</dbReference>
<dbReference type="Proteomes" id="UP001500967">
    <property type="component" value="Unassembled WGS sequence"/>
</dbReference>
<feature type="domain" description="Ketoreductase" evidence="4">
    <location>
        <begin position="56"/>
        <end position="235"/>
    </location>
</feature>
<evidence type="ECO:0000256" key="2">
    <source>
        <dbReference type="ARBA" id="ARBA00023002"/>
    </source>
</evidence>
<gene>
    <name evidence="5" type="ORF">GCM10009539_48550</name>
</gene>
<dbReference type="PRINTS" id="PR00081">
    <property type="entry name" value="GDHRDH"/>
</dbReference>
<organism evidence="5 6">
    <name type="scientific">Cryptosporangium japonicum</name>
    <dbReference type="NCBI Taxonomy" id="80872"/>
    <lineage>
        <taxon>Bacteria</taxon>
        <taxon>Bacillati</taxon>
        <taxon>Actinomycetota</taxon>
        <taxon>Actinomycetes</taxon>
        <taxon>Cryptosporangiales</taxon>
        <taxon>Cryptosporangiaceae</taxon>
        <taxon>Cryptosporangium</taxon>
    </lineage>
</organism>
<dbReference type="InterPro" id="IPR057326">
    <property type="entry name" value="KR_dom"/>
</dbReference>
<accession>A0ABN0UPN5</accession>
<dbReference type="CDD" id="cd05233">
    <property type="entry name" value="SDR_c"/>
    <property type="match status" value="1"/>
</dbReference>
<keyword evidence="2" id="KW-0560">Oxidoreductase</keyword>
<dbReference type="Pfam" id="PF00106">
    <property type="entry name" value="adh_short"/>
    <property type="match status" value="1"/>
</dbReference>
<evidence type="ECO:0000256" key="3">
    <source>
        <dbReference type="RuleBase" id="RU000363"/>
    </source>
</evidence>
<protein>
    <submittedName>
        <fullName evidence="5">SDR family oxidoreductase</fullName>
    </submittedName>
</protein>
<evidence type="ECO:0000313" key="6">
    <source>
        <dbReference type="Proteomes" id="UP001500967"/>
    </source>
</evidence>
<dbReference type="SUPFAM" id="SSF51735">
    <property type="entry name" value="NAD(P)-binding Rossmann-fold domains"/>
    <property type="match status" value="1"/>
</dbReference>
<dbReference type="PANTHER" id="PTHR44196">
    <property type="entry name" value="DEHYDROGENASE/REDUCTASE SDR FAMILY MEMBER 7B"/>
    <property type="match status" value="1"/>
</dbReference>
<dbReference type="Gene3D" id="3.40.50.720">
    <property type="entry name" value="NAD(P)-binding Rossmann-like Domain"/>
    <property type="match status" value="1"/>
</dbReference>
<keyword evidence="6" id="KW-1185">Reference proteome</keyword>
<evidence type="ECO:0000313" key="5">
    <source>
        <dbReference type="EMBL" id="GAA0257473.1"/>
    </source>
</evidence>
<sequence>MDAPGQRLDVERLGVLPVDPVADAAQQRELTQTRVGGHGSQPASPTSVESMDLAGKVVLVTGASAGIGAATARLAAKEGARLVLAARRSDRIDALADELPDAVAIPTDLTDSAQIPTAVQVALDAYGRVDVLVNNAGQGLHVPLEHVDADDFRAVLELNVVAPLIAMQAVLPTMRRQGGGAIVNVSSGTSRLVLPGLGAYAATKSALTMLSAVARKELAADGIVVSTVFPAITATEFHDVLRAGSLSTRPGMPPPQSPEQVADAILDVIRTGAEEAVLAN</sequence>
<name>A0ABN0UPN5_9ACTN</name>
<proteinExistence type="inferred from homology"/>
<dbReference type="PROSITE" id="PS00061">
    <property type="entry name" value="ADH_SHORT"/>
    <property type="match status" value="1"/>
</dbReference>
<dbReference type="PANTHER" id="PTHR44196:SF1">
    <property type="entry name" value="DEHYDROGENASE_REDUCTASE SDR FAMILY MEMBER 7B"/>
    <property type="match status" value="1"/>
</dbReference>
<evidence type="ECO:0000256" key="1">
    <source>
        <dbReference type="ARBA" id="ARBA00006484"/>
    </source>
</evidence>
<dbReference type="EMBL" id="BAAAGX010000018">
    <property type="protein sequence ID" value="GAA0257473.1"/>
    <property type="molecule type" value="Genomic_DNA"/>
</dbReference>
<dbReference type="PRINTS" id="PR00080">
    <property type="entry name" value="SDRFAMILY"/>
</dbReference>
<dbReference type="InterPro" id="IPR036291">
    <property type="entry name" value="NAD(P)-bd_dom_sf"/>
</dbReference>
<evidence type="ECO:0000259" key="4">
    <source>
        <dbReference type="SMART" id="SM00822"/>
    </source>
</evidence>
<comment type="similarity">
    <text evidence="1 3">Belongs to the short-chain dehydrogenases/reductases (SDR) family.</text>
</comment>
<reference evidence="5 6" key="1">
    <citation type="journal article" date="2019" name="Int. J. Syst. Evol. Microbiol.">
        <title>The Global Catalogue of Microorganisms (GCM) 10K type strain sequencing project: providing services to taxonomists for standard genome sequencing and annotation.</title>
        <authorList>
            <consortium name="The Broad Institute Genomics Platform"/>
            <consortium name="The Broad Institute Genome Sequencing Center for Infectious Disease"/>
            <person name="Wu L."/>
            <person name="Ma J."/>
        </authorList>
    </citation>
    <scope>NUCLEOTIDE SEQUENCE [LARGE SCALE GENOMIC DNA]</scope>
    <source>
        <strain evidence="5 6">JCM 10425</strain>
    </source>
</reference>
<dbReference type="InterPro" id="IPR020904">
    <property type="entry name" value="Sc_DH/Rdtase_CS"/>
</dbReference>